<dbReference type="CDD" id="cd17687">
    <property type="entry name" value="RUN_SGSM1_like"/>
    <property type="match status" value="1"/>
</dbReference>
<dbReference type="InterPro" id="IPR021935">
    <property type="entry name" value="SGSM1/2_RBD"/>
</dbReference>
<dbReference type="FunFam" id="2.30.29.230:FF:000008">
    <property type="entry name" value="Small G protein signaling modulator 2"/>
    <property type="match status" value="1"/>
</dbReference>
<dbReference type="Gene3D" id="2.30.29.230">
    <property type="match status" value="1"/>
</dbReference>
<dbReference type="AlphaFoldDB" id="A0A8R2D2Q5"/>
<dbReference type="Pfam" id="PF12068">
    <property type="entry name" value="PH_RBD"/>
    <property type="match status" value="1"/>
</dbReference>
<name>A0A8R2D2Q5_ACYPI</name>
<accession>A0A8R2D2Q5</accession>
<evidence type="ECO:0000313" key="3">
    <source>
        <dbReference type="EnsemblMetazoa" id="XP_016657032.1"/>
    </source>
</evidence>
<keyword evidence="4" id="KW-1185">Reference proteome</keyword>
<dbReference type="SUPFAM" id="SSF140741">
    <property type="entry name" value="RUN domain-like"/>
    <property type="match status" value="2"/>
</dbReference>
<evidence type="ECO:0000313" key="4">
    <source>
        <dbReference type="Proteomes" id="UP000007819"/>
    </source>
</evidence>
<dbReference type="Proteomes" id="UP000007819">
    <property type="component" value="Chromosome A1"/>
</dbReference>
<dbReference type="Gene3D" id="1.20.58.900">
    <property type="match status" value="2"/>
</dbReference>
<evidence type="ECO:0000259" key="2">
    <source>
        <dbReference type="PROSITE" id="PS50826"/>
    </source>
</evidence>
<dbReference type="SUPFAM" id="SSF47923">
    <property type="entry name" value="Ypt/Rab-GAP domain of gyp1p"/>
    <property type="match status" value="2"/>
</dbReference>
<dbReference type="InterPro" id="IPR035969">
    <property type="entry name" value="Rab-GAP_TBC_sf"/>
</dbReference>
<reference evidence="3" key="2">
    <citation type="submission" date="2022-06" db="UniProtKB">
        <authorList>
            <consortium name="EnsemblMetazoa"/>
        </authorList>
    </citation>
    <scope>IDENTIFICATION</scope>
</reference>
<protein>
    <recommendedName>
        <fullName evidence="2">RUN domain-containing protein</fullName>
    </recommendedName>
</protein>
<dbReference type="Gene3D" id="1.10.472.80">
    <property type="entry name" value="Ypt/Rab-GAP domain of gyp1p, domain 3"/>
    <property type="match status" value="1"/>
</dbReference>
<dbReference type="InterPro" id="IPR037213">
    <property type="entry name" value="Run_dom_sf"/>
</dbReference>
<organism evidence="3 4">
    <name type="scientific">Acyrthosiphon pisum</name>
    <name type="common">Pea aphid</name>
    <dbReference type="NCBI Taxonomy" id="7029"/>
    <lineage>
        <taxon>Eukaryota</taxon>
        <taxon>Metazoa</taxon>
        <taxon>Ecdysozoa</taxon>
        <taxon>Arthropoda</taxon>
        <taxon>Hexapoda</taxon>
        <taxon>Insecta</taxon>
        <taxon>Pterygota</taxon>
        <taxon>Neoptera</taxon>
        <taxon>Paraneoptera</taxon>
        <taxon>Hemiptera</taxon>
        <taxon>Sternorrhyncha</taxon>
        <taxon>Aphidomorpha</taxon>
        <taxon>Aphidoidea</taxon>
        <taxon>Aphididae</taxon>
        <taxon>Macrosiphini</taxon>
        <taxon>Acyrthosiphon</taxon>
    </lineage>
</organism>
<dbReference type="SMART" id="SM00593">
    <property type="entry name" value="RUN"/>
    <property type="match status" value="1"/>
</dbReference>
<dbReference type="OrthoDB" id="10264062at2759"/>
<dbReference type="PROSITE" id="PS50826">
    <property type="entry name" value="RUN"/>
    <property type="match status" value="1"/>
</dbReference>
<reference evidence="4" key="1">
    <citation type="submission" date="2010-06" db="EMBL/GenBank/DDBJ databases">
        <authorList>
            <person name="Jiang H."/>
            <person name="Abraham K."/>
            <person name="Ali S."/>
            <person name="Alsbrooks S.L."/>
            <person name="Anim B.N."/>
            <person name="Anosike U.S."/>
            <person name="Attaway T."/>
            <person name="Bandaranaike D.P."/>
            <person name="Battles P.K."/>
            <person name="Bell S.N."/>
            <person name="Bell A.V."/>
            <person name="Beltran B."/>
            <person name="Bickham C."/>
            <person name="Bustamante Y."/>
            <person name="Caleb T."/>
            <person name="Canada A."/>
            <person name="Cardenas V."/>
            <person name="Carter K."/>
            <person name="Chacko J."/>
            <person name="Chandrabose M.N."/>
            <person name="Chavez D."/>
            <person name="Chavez A."/>
            <person name="Chen L."/>
            <person name="Chu H.-S."/>
            <person name="Claassen K.J."/>
            <person name="Cockrell R."/>
            <person name="Collins M."/>
            <person name="Cooper J.A."/>
            <person name="Cree A."/>
            <person name="Curry S.M."/>
            <person name="Da Y."/>
            <person name="Dao M.D."/>
            <person name="Das B."/>
            <person name="Davila M.-L."/>
            <person name="Davy-Carroll L."/>
            <person name="Denson S."/>
            <person name="Dinh H."/>
            <person name="Ebong V.E."/>
            <person name="Edwards J.R."/>
            <person name="Egan A."/>
            <person name="El-Daye J."/>
            <person name="Escobedo L."/>
            <person name="Fernandez S."/>
            <person name="Fernando P.R."/>
            <person name="Flagg N."/>
            <person name="Forbes L.D."/>
            <person name="Fowler R.G."/>
            <person name="Fu Q."/>
            <person name="Gabisi R.A."/>
            <person name="Ganer J."/>
            <person name="Garbino Pronczuk A."/>
            <person name="Garcia R.M."/>
            <person name="Garner T."/>
            <person name="Garrett T.E."/>
            <person name="Gonzalez D.A."/>
            <person name="Hamid H."/>
            <person name="Hawkins E.S."/>
            <person name="Hirani K."/>
            <person name="Hogues M.E."/>
            <person name="Hollins B."/>
            <person name="Hsiao C.-H."/>
            <person name="Jabil R."/>
            <person name="James M.L."/>
            <person name="Jhangiani S.N."/>
            <person name="Johnson B."/>
            <person name="Johnson Q."/>
            <person name="Joshi V."/>
            <person name="Kalu J.B."/>
            <person name="Kam C."/>
            <person name="Kashfia A."/>
            <person name="Keebler J."/>
            <person name="Kisamo H."/>
            <person name="Kovar C.L."/>
            <person name="Lago L.A."/>
            <person name="Lai C.-Y."/>
            <person name="Laidlaw J."/>
            <person name="Lara F."/>
            <person name="Le T.-K."/>
            <person name="Lee S.L."/>
            <person name="Legall F.H."/>
            <person name="Lemon S.J."/>
            <person name="Lewis L.R."/>
            <person name="Li B."/>
            <person name="Liu Y."/>
            <person name="Liu Y.-S."/>
            <person name="Lopez J."/>
            <person name="Lozado R.J."/>
            <person name="Lu J."/>
            <person name="Madu R.C."/>
            <person name="Maheshwari M."/>
            <person name="Maheshwari R."/>
            <person name="Malloy K."/>
            <person name="Martinez E."/>
            <person name="Mathew T."/>
            <person name="Mercado I.C."/>
            <person name="Mercado C."/>
            <person name="Meyer B."/>
            <person name="Montgomery K."/>
            <person name="Morgan M.B."/>
            <person name="Munidasa M."/>
            <person name="Nazareth L.V."/>
            <person name="Nelson J."/>
            <person name="Ng B.M."/>
            <person name="Nguyen N.B."/>
            <person name="Nguyen P.Q."/>
            <person name="Nguyen T."/>
            <person name="Obregon M."/>
            <person name="Okwuonu G.O."/>
            <person name="Onwere C.G."/>
            <person name="Orozco G."/>
            <person name="Parra A."/>
            <person name="Patel S."/>
            <person name="Patil S."/>
            <person name="Perez A."/>
            <person name="Perez Y."/>
            <person name="Pham C."/>
            <person name="Primus E.L."/>
            <person name="Pu L.-L."/>
            <person name="Puazo M."/>
            <person name="Qin X."/>
            <person name="Quiroz J.B."/>
            <person name="Reese J."/>
            <person name="Richards S."/>
            <person name="Rives C.M."/>
            <person name="Robberts R."/>
            <person name="Ruiz S.J."/>
            <person name="Ruiz M.J."/>
            <person name="Santibanez J."/>
            <person name="Schneider B.W."/>
            <person name="Sisson I."/>
            <person name="Smith M."/>
            <person name="Sodergren E."/>
            <person name="Song X.-Z."/>
            <person name="Song B.B."/>
            <person name="Summersgill H."/>
            <person name="Thelus R."/>
            <person name="Thornton R.D."/>
            <person name="Trejos Z.Y."/>
            <person name="Usmani K."/>
            <person name="Vattathil S."/>
            <person name="Villasana D."/>
            <person name="Walker D.L."/>
            <person name="Wang S."/>
            <person name="Wang K."/>
            <person name="White C.S."/>
            <person name="Williams A.C."/>
            <person name="Williamson J."/>
            <person name="Wilson K."/>
            <person name="Woghiren I.O."/>
            <person name="Woodworth J.R."/>
            <person name="Worley K.C."/>
            <person name="Wright R.A."/>
            <person name="Wu W."/>
            <person name="Young L."/>
            <person name="Zhang L."/>
            <person name="Zhang J."/>
            <person name="Zhu Y."/>
            <person name="Muzny D.M."/>
            <person name="Weinstock G."/>
            <person name="Gibbs R.A."/>
        </authorList>
    </citation>
    <scope>NUCLEOTIDE SEQUENCE [LARGE SCALE GENOMIC DNA]</scope>
    <source>
        <strain evidence="4">LSR1</strain>
    </source>
</reference>
<evidence type="ECO:0000256" key="1">
    <source>
        <dbReference type="ARBA" id="ARBA00022468"/>
    </source>
</evidence>
<dbReference type="PANTHER" id="PTHR22957">
    <property type="entry name" value="TBC1 DOMAIN FAMILY MEMBER GTPASE-ACTIVATING PROTEIN"/>
    <property type="match status" value="1"/>
</dbReference>
<feature type="domain" description="RUN" evidence="2">
    <location>
        <begin position="36"/>
        <end position="283"/>
    </location>
</feature>
<dbReference type="PANTHER" id="PTHR22957:SF502">
    <property type="entry name" value="SMALL G PROTEIN SIGNALING MODULATOR 2-RELATED"/>
    <property type="match status" value="1"/>
</dbReference>
<keyword evidence="1" id="KW-0343">GTPase activation</keyword>
<dbReference type="InterPro" id="IPR037745">
    <property type="entry name" value="SGSM1/2"/>
</dbReference>
<dbReference type="Pfam" id="PF02759">
    <property type="entry name" value="RUN"/>
    <property type="match status" value="2"/>
</dbReference>
<proteinExistence type="predicted"/>
<dbReference type="EnsemblMetazoa" id="XM_016801543.2">
    <property type="protein sequence ID" value="XP_016657032.1"/>
    <property type="gene ID" value="LOC100166761"/>
</dbReference>
<dbReference type="GeneID" id="100166761"/>
<dbReference type="CDD" id="cd15784">
    <property type="entry name" value="PH_RUTBC"/>
    <property type="match status" value="1"/>
</dbReference>
<dbReference type="RefSeq" id="XP_016657032.1">
    <property type="nucleotide sequence ID" value="XM_016801543.1"/>
</dbReference>
<dbReference type="GO" id="GO:0005096">
    <property type="term" value="F:GTPase activator activity"/>
    <property type="evidence" value="ECO:0007669"/>
    <property type="project" value="UniProtKB-KW"/>
</dbReference>
<dbReference type="InterPro" id="IPR004012">
    <property type="entry name" value="Run_dom"/>
</dbReference>
<sequence>MDSNNTSKKFKEQLIKNVKKEVKQIMEEAVTRKFVHEESGSITSLCAAVEACLSQGLRRRALGLFKTSSTTALLHKMAKNFEPASIISQKVQEMENTDPNKPITIRRDSMASPRICPCILNRRGSLTWLLFNNEKSVVVSPFRRSSNLTPTQICTCTLNRRSSLTWLLFGNDNSDSCATRAASVNSTLTSSITLPNVHPPPLTKKNSAGSGLGPTSITLPKYLWIRLALFEKLLAVIIDHLVQNCSKYYEKDSLVADPDYGSILSSLLVGPCALDYSRTKSHDQFWTDPPADELVQRHRISSGYHTSPPCRTPINYRRNLHATSNDDNQRQTPISAKDYVESLHQNNRVTLLYGKNNVLVLPKDVTEPMAGYLSLHQTASSLIIKWTPNQLMNCHSPGTNQNDHPEIDASDKSQYWDYAMNVNVDEIVYVHCHQQGNDNGGTIVLVAQDGVQQPPIHFPQGGHLLAFLTCLENGLLPHGQLDPPLWPQRGKGKVFPKLRRKGRSQIQDISNDLSSNTEESRDYVFQIISKARHEEFLSRGEEILDSKIWSMPSAANNMLNRVRGHLESSSTNSSTSTSSSLDPVASPLLINIQNTSKDTGDSLQILCETMKKQIISRAFYGWLAYCRHLTTVRTHLSGLVNTVIIDSSDAETGLTKEKWYSFKNDSNLVNDDTKLEIFRLTYFGGVQHDIRKEVWPFLLGHYTFGSTVEERNAVDLHCKQEYETTMSEWMAVEAIIRQKDRETMAANLAKLSSESTSGGDAPPPTPNTSKVLSQELSNDVFEDNINFSSDEDNPPVVDDTQLEHNAEFCDNPTKQTNTKKHIENIPKEIDCDKKSLSSDEGLGKDEVTEKDMTIKKNTSEDTSLYCPTSVIVTTNISQEKTMENPNDENEKIELLYDDVFTVWETIWAAKEMSSSHFVLFFALALVETYRDIILANHMDFTDIIKFFNEMAEHHDAKTVLSLARNLVLQLQTLIENK</sequence>